<proteinExistence type="predicted"/>
<comment type="caution">
    <text evidence="1">The sequence shown here is derived from an EMBL/GenBank/DDBJ whole genome shotgun (WGS) entry which is preliminary data.</text>
</comment>
<dbReference type="AlphaFoldDB" id="A0A317PJE5"/>
<dbReference type="EMBL" id="QGTR01000006">
    <property type="protein sequence ID" value="PWV97727.1"/>
    <property type="molecule type" value="Genomic_DNA"/>
</dbReference>
<keyword evidence="2" id="KW-1185">Reference proteome</keyword>
<reference evidence="1 2" key="1">
    <citation type="submission" date="2018-05" db="EMBL/GenBank/DDBJ databases">
        <title>Genomic Encyclopedia of Type Strains, Phase IV (KMG-IV): sequencing the most valuable type-strain genomes for metagenomic binning, comparative biology and taxonomic classification.</title>
        <authorList>
            <person name="Goeker M."/>
        </authorList>
    </citation>
    <scope>NUCLEOTIDE SEQUENCE [LARGE SCALE GENOMIC DNA]</scope>
    <source>
        <strain evidence="1 2">DSM 16791</strain>
    </source>
</reference>
<evidence type="ECO:0000313" key="2">
    <source>
        <dbReference type="Proteomes" id="UP000246352"/>
    </source>
</evidence>
<sequence length="148" mass="15780">MKHVPSTLPGILGQIADVAGVETALAVAGAVGGTRVQIPAYAKGEEHWLTDLVGAKQAALICDHFRILDPDGRAHGLSDVLIPQGPHGVMARAKRQFLLEIENGASVAVACRRSGLHERTAFRLLSDQKHGNQLSLLDLLKSPSDPER</sequence>
<name>A0A317PJE5_9HYPH</name>
<dbReference type="Proteomes" id="UP000246352">
    <property type="component" value="Unassembled WGS sequence"/>
</dbReference>
<protein>
    <recommendedName>
        <fullName evidence="3">Mor transcription activator family protein</fullName>
    </recommendedName>
</protein>
<accession>A0A317PJE5</accession>
<dbReference type="RefSeq" id="WP_210205883.1">
    <property type="nucleotide sequence ID" value="NZ_QGTR01000006.1"/>
</dbReference>
<organism evidence="1 2">
    <name type="scientific">Hoeflea marina</name>
    <dbReference type="NCBI Taxonomy" id="274592"/>
    <lineage>
        <taxon>Bacteria</taxon>
        <taxon>Pseudomonadati</taxon>
        <taxon>Pseudomonadota</taxon>
        <taxon>Alphaproteobacteria</taxon>
        <taxon>Hyphomicrobiales</taxon>
        <taxon>Rhizobiaceae</taxon>
        <taxon>Hoeflea</taxon>
    </lineage>
</organism>
<gene>
    <name evidence="1" type="ORF">DFR52_106252</name>
</gene>
<evidence type="ECO:0008006" key="3">
    <source>
        <dbReference type="Google" id="ProtNLM"/>
    </source>
</evidence>
<evidence type="ECO:0000313" key="1">
    <source>
        <dbReference type="EMBL" id="PWV97727.1"/>
    </source>
</evidence>